<dbReference type="PROSITE" id="PS51186">
    <property type="entry name" value="GNAT"/>
    <property type="match status" value="1"/>
</dbReference>
<organism evidence="4 5">
    <name type="scientific">Reinekea blandensis MED297</name>
    <dbReference type="NCBI Taxonomy" id="314283"/>
    <lineage>
        <taxon>Bacteria</taxon>
        <taxon>Pseudomonadati</taxon>
        <taxon>Pseudomonadota</taxon>
        <taxon>Gammaproteobacteria</taxon>
        <taxon>Oceanospirillales</taxon>
        <taxon>Saccharospirillaceae</taxon>
        <taxon>Reinekea</taxon>
    </lineage>
</organism>
<dbReference type="RefSeq" id="WP_008048307.1">
    <property type="nucleotide sequence ID" value="NZ_CH724155.1"/>
</dbReference>
<dbReference type="STRING" id="314283.MED297_05739"/>
<dbReference type="EMBL" id="AAOE01000007">
    <property type="protein sequence ID" value="EAR09826.1"/>
    <property type="molecule type" value="Genomic_DNA"/>
</dbReference>
<gene>
    <name evidence="4" type="ORF">MED297_05739</name>
</gene>
<proteinExistence type="predicted"/>
<evidence type="ECO:0000256" key="2">
    <source>
        <dbReference type="ARBA" id="ARBA00023315"/>
    </source>
</evidence>
<dbReference type="CDD" id="cd04301">
    <property type="entry name" value="NAT_SF"/>
    <property type="match status" value="1"/>
</dbReference>
<comment type="caution">
    <text evidence="4">The sequence shown here is derived from an EMBL/GenBank/DDBJ whole genome shotgun (WGS) entry which is preliminary data.</text>
</comment>
<dbReference type="OrthoDB" id="5459937at2"/>
<keyword evidence="2" id="KW-0012">Acyltransferase</keyword>
<evidence type="ECO:0000256" key="1">
    <source>
        <dbReference type="ARBA" id="ARBA00022679"/>
    </source>
</evidence>
<evidence type="ECO:0000313" key="4">
    <source>
        <dbReference type="EMBL" id="EAR09826.1"/>
    </source>
</evidence>
<evidence type="ECO:0000259" key="3">
    <source>
        <dbReference type="PROSITE" id="PS51186"/>
    </source>
</evidence>
<dbReference type="AlphaFoldDB" id="A4BD82"/>
<dbReference type="InterPro" id="IPR016181">
    <property type="entry name" value="Acyl_CoA_acyltransferase"/>
</dbReference>
<dbReference type="SUPFAM" id="SSF55729">
    <property type="entry name" value="Acyl-CoA N-acyltransferases (Nat)"/>
    <property type="match status" value="1"/>
</dbReference>
<dbReference type="PANTHER" id="PTHR43072:SF23">
    <property type="entry name" value="UPF0039 PROTEIN C11D3.02C"/>
    <property type="match status" value="1"/>
</dbReference>
<reference evidence="4 5" key="1">
    <citation type="submission" date="2006-02" db="EMBL/GenBank/DDBJ databases">
        <authorList>
            <person name="Pinhassi J."/>
            <person name="Pedros-Alio C."/>
            <person name="Ferriera S."/>
            <person name="Johnson J."/>
            <person name="Kravitz S."/>
            <person name="Halpern A."/>
            <person name="Remington K."/>
            <person name="Beeson K."/>
            <person name="Tran B."/>
            <person name="Rogers Y.-H."/>
            <person name="Friedman R."/>
            <person name="Venter J.C."/>
        </authorList>
    </citation>
    <scope>NUCLEOTIDE SEQUENCE [LARGE SCALE GENOMIC DNA]</scope>
    <source>
        <strain evidence="4 5">MED297</strain>
    </source>
</reference>
<dbReference type="GO" id="GO:0016747">
    <property type="term" value="F:acyltransferase activity, transferring groups other than amino-acyl groups"/>
    <property type="evidence" value="ECO:0007669"/>
    <property type="project" value="InterPro"/>
</dbReference>
<name>A4BD82_9GAMM</name>
<sequence>MNITIRPVNQSDLNALVTILNHYISKTAVTFDTQTYTAETRMPWFSQFAETGRHQCLVAEADNGQILGYANSGTLRPKAAYDTSVEVSVYTDHQNSVKGLGSKLYEALFLRLADEDVHRAHALITLPNDASVGLHRKFGFYDVGTLHEAGRKFDLYHSVLWMEKKLR</sequence>
<dbReference type="Gene3D" id="3.40.630.30">
    <property type="match status" value="1"/>
</dbReference>
<keyword evidence="5" id="KW-1185">Reference proteome</keyword>
<dbReference type="Proteomes" id="UP000005953">
    <property type="component" value="Unassembled WGS sequence"/>
</dbReference>
<dbReference type="Pfam" id="PF13420">
    <property type="entry name" value="Acetyltransf_4"/>
    <property type="match status" value="1"/>
</dbReference>
<accession>A4BD82</accession>
<evidence type="ECO:0000313" key="5">
    <source>
        <dbReference type="Proteomes" id="UP000005953"/>
    </source>
</evidence>
<keyword evidence="1 4" id="KW-0808">Transferase</keyword>
<dbReference type="PANTHER" id="PTHR43072">
    <property type="entry name" value="N-ACETYLTRANSFERASE"/>
    <property type="match status" value="1"/>
</dbReference>
<dbReference type="InterPro" id="IPR000182">
    <property type="entry name" value="GNAT_dom"/>
</dbReference>
<feature type="domain" description="N-acetyltransferase" evidence="3">
    <location>
        <begin position="3"/>
        <end position="167"/>
    </location>
</feature>
<protein>
    <submittedName>
        <fullName evidence="4">Putative phosphinothricin N-acetyltransferase</fullName>
    </submittedName>
</protein>
<dbReference type="HOGENOM" id="CLU_013985_4_2_6"/>